<evidence type="ECO:0000313" key="2">
    <source>
        <dbReference type="Proteomes" id="UP001239111"/>
    </source>
</evidence>
<feature type="non-terminal residue" evidence="1">
    <location>
        <position position="1"/>
    </location>
</feature>
<dbReference type="Proteomes" id="UP001239111">
    <property type="component" value="Chromosome 2"/>
</dbReference>
<organism evidence="1 2">
    <name type="scientific">Eretmocerus hayati</name>
    <dbReference type="NCBI Taxonomy" id="131215"/>
    <lineage>
        <taxon>Eukaryota</taxon>
        <taxon>Metazoa</taxon>
        <taxon>Ecdysozoa</taxon>
        <taxon>Arthropoda</taxon>
        <taxon>Hexapoda</taxon>
        <taxon>Insecta</taxon>
        <taxon>Pterygota</taxon>
        <taxon>Neoptera</taxon>
        <taxon>Endopterygota</taxon>
        <taxon>Hymenoptera</taxon>
        <taxon>Apocrita</taxon>
        <taxon>Proctotrupomorpha</taxon>
        <taxon>Chalcidoidea</taxon>
        <taxon>Aphelinidae</taxon>
        <taxon>Aphelininae</taxon>
        <taxon>Eretmocerus</taxon>
    </lineage>
</organism>
<gene>
    <name evidence="1" type="ORF">QAD02_016888</name>
</gene>
<keyword evidence="2" id="KW-1185">Reference proteome</keyword>
<name>A0ACC2PE56_9HYME</name>
<sequence>INYKKIKRYTQARGMHGWNGFYSRQKVPYMEVPFCAFGVFCNQGFEIQANFSNHRIWTWSINLLSWILIASYSSQMYILMAKSSLILPFKNLASLYQETDYSLLLVNNLSVSEIFEARADPLIKKMLHAGRVYRHKSMVHMWEEACLDGRVMPMFKLVHELNTYKENLFPCDLKLVEEVYGSSCVSALVPKNFLFKETLNYGISKLHENGIISAIRRRYQKNDDLVEMRPYTQVEFGHVSLILMVYGFGFCLASMVFMVELILRNRFSLQVSETENMDVSSGYQSQFQI</sequence>
<dbReference type="EMBL" id="CM056742">
    <property type="protein sequence ID" value="KAJ8681101.1"/>
    <property type="molecule type" value="Genomic_DNA"/>
</dbReference>
<protein>
    <submittedName>
        <fullName evidence="1">Uncharacterized protein</fullName>
    </submittedName>
</protein>
<reference evidence="1" key="1">
    <citation type="submission" date="2023-04" db="EMBL/GenBank/DDBJ databases">
        <title>A chromosome-level genome assembly of the parasitoid wasp Eretmocerus hayati.</title>
        <authorList>
            <person name="Zhong Y."/>
            <person name="Liu S."/>
            <person name="Liu Y."/>
        </authorList>
    </citation>
    <scope>NUCLEOTIDE SEQUENCE</scope>
    <source>
        <strain evidence="1">ZJU_SS_LIU_2023</strain>
    </source>
</reference>
<evidence type="ECO:0000313" key="1">
    <source>
        <dbReference type="EMBL" id="KAJ8681101.1"/>
    </source>
</evidence>
<proteinExistence type="predicted"/>
<accession>A0ACC2PE56</accession>
<comment type="caution">
    <text evidence="1">The sequence shown here is derived from an EMBL/GenBank/DDBJ whole genome shotgun (WGS) entry which is preliminary data.</text>
</comment>